<proteinExistence type="predicted"/>
<dbReference type="Pfam" id="PF13731">
    <property type="entry name" value="WxL"/>
    <property type="match status" value="1"/>
</dbReference>
<evidence type="ECO:0000259" key="2">
    <source>
        <dbReference type="Pfam" id="PF13731"/>
    </source>
</evidence>
<dbReference type="Proteomes" id="UP000664632">
    <property type="component" value="Unassembled WGS sequence"/>
</dbReference>
<dbReference type="EMBL" id="JAFLWD010000011">
    <property type="protein sequence ID" value="MBO0439814.1"/>
    <property type="molecule type" value="Genomic_DNA"/>
</dbReference>
<evidence type="ECO:0000313" key="3">
    <source>
        <dbReference type="EMBL" id="MBO0439814.1"/>
    </source>
</evidence>
<dbReference type="InterPro" id="IPR027994">
    <property type="entry name" value="WxL_dom"/>
</dbReference>
<protein>
    <submittedName>
        <fullName evidence="3">WxL domain-containing protein</fullName>
    </submittedName>
</protein>
<evidence type="ECO:0000256" key="1">
    <source>
        <dbReference type="SAM" id="SignalP"/>
    </source>
</evidence>
<name>A0ABS3GXV8_9ENTE</name>
<dbReference type="RefSeq" id="WP_207111899.1">
    <property type="nucleotide sequence ID" value="NZ_JAFLWD010000011.1"/>
</dbReference>
<feature type="signal peptide" evidence="1">
    <location>
        <begin position="1"/>
        <end position="22"/>
    </location>
</feature>
<sequence>MKKSIIYSGICAVVLTSLFATAQIASAAPETKSAKSDGKATFTVPKDLVDPVKPGTDDEIVIGGEKVGVKGVQLLHVPTFDFGTNELKAKGDDLDVVHEAYAYSGSTDTKYAIPLFVQVGDFSGKRATDWKVSVTQDTTFKESGKETGGHELTNSRIRIFKQSFTNNLNNSNASNMVTGVTIPESGHAVIPVAGDKPDSLGVFASKKVDTDEGTTNGSISSVVFKENYDESNYGPNATSAPALDARYDDVQLNVPASDKAQAKNYSTKLTWSLTVEP</sequence>
<evidence type="ECO:0000313" key="4">
    <source>
        <dbReference type="Proteomes" id="UP000664632"/>
    </source>
</evidence>
<reference evidence="3 4" key="1">
    <citation type="submission" date="2021-03" db="EMBL/GenBank/DDBJ databases">
        <title>Enterococcal diversity collection.</title>
        <authorList>
            <person name="Gilmore M.S."/>
            <person name="Schwartzman J."/>
            <person name="Van Tyne D."/>
            <person name="Martin M."/>
            <person name="Earl A.M."/>
            <person name="Manson A.L."/>
            <person name="Straub T."/>
            <person name="Salamzade R."/>
            <person name="Saavedra J."/>
            <person name="Lebreton F."/>
            <person name="Prichula J."/>
            <person name="Schaufler K."/>
            <person name="Gaca A."/>
            <person name="Sgardioli B."/>
            <person name="Wagenaar J."/>
            <person name="Strong T."/>
        </authorList>
    </citation>
    <scope>NUCLEOTIDE SEQUENCE [LARGE SCALE GENOMIC DNA]</scope>
    <source>
        <strain evidence="3 4">DIV0869a</strain>
    </source>
</reference>
<accession>A0ABS3GXV8</accession>
<gene>
    <name evidence="3" type="ORF">JZO69_05550</name>
</gene>
<feature type="domain" description="WxL" evidence="2">
    <location>
        <begin position="30"/>
        <end position="277"/>
    </location>
</feature>
<feature type="chain" id="PRO_5046391760" evidence="1">
    <location>
        <begin position="23"/>
        <end position="277"/>
    </location>
</feature>
<organism evidence="3 4">
    <name type="scientific">Candidatus Enterococcus ikei</name>
    <dbReference type="NCBI Taxonomy" id="2815326"/>
    <lineage>
        <taxon>Bacteria</taxon>
        <taxon>Bacillati</taxon>
        <taxon>Bacillota</taxon>
        <taxon>Bacilli</taxon>
        <taxon>Lactobacillales</taxon>
        <taxon>Enterococcaceae</taxon>
        <taxon>Enterococcus</taxon>
    </lineage>
</organism>
<keyword evidence="1" id="KW-0732">Signal</keyword>
<keyword evidence="4" id="KW-1185">Reference proteome</keyword>
<comment type="caution">
    <text evidence="3">The sequence shown here is derived from an EMBL/GenBank/DDBJ whole genome shotgun (WGS) entry which is preliminary data.</text>
</comment>